<accession>A0A656HNQ4</accession>
<dbReference type="Proteomes" id="UP000005317">
    <property type="component" value="Unassembled WGS sequence"/>
</dbReference>
<keyword evidence="2" id="KW-1185">Reference proteome</keyword>
<evidence type="ECO:0000313" key="1">
    <source>
        <dbReference type="EMBL" id="EIJ36979.1"/>
    </source>
</evidence>
<dbReference type="AlphaFoldDB" id="A0A656HNQ4"/>
<sequence>MVHFGRAKRNQQEPKEYIGRDIIKQNKFTLIFLLKIKKDNRLIYCSIKDNWIRVRIMHSVAHSYYELAHSSGFRQKMMSNDDFFPFDLAQYDLIEKESSIIGMVMAWSVITLESIINQALAESLNDRSVVIEAIEHPNSVIKKFRIDTSVKSDLAKKIIILNDQKENIGEYIDAATSLSHIRNLIVHDKPFNLIYHGDGDVKIEHFRSRGEAFNKQLRYEYLRDFYAKCDKVLNFILPKISPSIINTHEIREPLKTPVPAPTMRK</sequence>
<gene>
    <name evidence="1" type="ORF">Thini_4505</name>
</gene>
<reference evidence="2" key="1">
    <citation type="journal article" date="2011" name="Stand. Genomic Sci.">
        <title>Genome sequence of the filamentous, gliding Thiothrix nivea neotype strain (JP2(T)).</title>
        <authorList>
            <person name="Lapidus A."/>
            <person name="Nolan M."/>
            <person name="Lucas S."/>
            <person name="Glavina Del Rio T."/>
            <person name="Tice H."/>
            <person name="Cheng J.F."/>
            <person name="Tapia R."/>
            <person name="Han C."/>
            <person name="Goodwin L."/>
            <person name="Pitluck S."/>
            <person name="Liolios K."/>
            <person name="Pagani I."/>
            <person name="Ivanova N."/>
            <person name="Huntemann M."/>
            <person name="Mavromatis K."/>
            <person name="Mikhailova N."/>
            <person name="Pati A."/>
            <person name="Chen A."/>
            <person name="Palaniappan K."/>
            <person name="Land M."/>
            <person name="Brambilla E.M."/>
            <person name="Rohde M."/>
            <person name="Abt B."/>
            <person name="Verbarg S."/>
            <person name="Goker M."/>
            <person name="Bristow J."/>
            <person name="Eisen J.A."/>
            <person name="Markowitz V."/>
            <person name="Hugenholtz P."/>
            <person name="Kyrpides N.C."/>
            <person name="Klenk H.P."/>
            <person name="Woyke T."/>
        </authorList>
    </citation>
    <scope>NUCLEOTIDE SEQUENCE [LARGE SCALE GENOMIC DNA]</scope>
    <source>
        <strain evidence="2">ATCC 35100 / DSM 5205 / JP2</strain>
    </source>
</reference>
<dbReference type="EMBL" id="JH651384">
    <property type="protein sequence ID" value="EIJ36979.1"/>
    <property type="molecule type" value="Genomic_DNA"/>
</dbReference>
<organism evidence="1 2">
    <name type="scientific">Thiothrix nivea (strain ATCC 35100 / DSM 5205 / JP2)</name>
    <dbReference type="NCBI Taxonomy" id="870187"/>
    <lineage>
        <taxon>Bacteria</taxon>
        <taxon>Pseudomonadati</taxon>
        <taxon>Pseudomonadota</taxon>
        <taxon>Gammaproteobacteria</taxon>
        <taxon>Thiotrichales</taxon>
        <taxon>Thiotrichaceae</taxon>
        <taxon>Thiothrix</taxon>
    </lineage>
</organism>
<protein>
    <submittedName>
        <fullName evidence="1">Uncharacterized protein</fullName>
    </submittedName>
</protein>
<evidence type="ECO:0000313" key="2">
    <source>
        <dbReference type="Proteomes" id="UP000005317"/>
    </source>
</evidence>
<proteinExistence type="predicted"/>
<name>A0A656HNQ4_THINJ</name>